<dbReference type="Proteomes" id="UP001268819">
    <property type="component" value="Unassembled WGS sequence"/>
</dbReference>
<dbReference type="InterPro" id="IPR036388">
    <property type="entry name" value="WH-like_DNA-bd_sf"/>
</dbReference>
<gene>
    <name evidence="1" type="ORF">J2S66_000176</name>
</gene>
<organism evidence="1 2">
    <name type="scientific">Saccharothrix longispora</name>
    <dbReference type="NCBI Taxonomy" id="33920"/>
    <lineage>
        <taxon>Bacteria</taxon>
        <taxon>Bacillati</taxon>
        <taxon>Actinomycetota</taxon>
        <taxon>Actinomycetes</taxon>
        <taxon>Pseudonocardiales</taxon>
        <taxon>Pseudonocardiaceae</taxon>
        <taxon>Saccharothrix</taxon>
    </lineage>
</organism>
<protein>
    <recommendedName>
        <fullName evidence="3">Response regulator receiver domain-containing protein</fullName>
    </recommendedName>
</protein>
<dbReference type="RefSeq" id="WP_310302450.1">
    <property type="nucleotide sequence ID" value="NZ_BAAAXB010000001.1"/>
</dbReference>
<name>A0ABU1PM97_9PSEU</name>
<dbReference type="Gene3D" id="1.10.10.10">
    <property type="entry name" value="Winged helix-like DNA-binding domain superfamily/Winged helix DNA-binding domain"/>
    <property type="match status" value="1"/>
</dbReference>
<evidence type="ECO:0000313" key="1">
    <source>
        <dbReference type="EMBL" id="MDR6591792.1"/>
    </source>
</evidence>
<accession>A0ABU1PM97</accession>
<dbReference type="EMBL" id="JAVDSG010000001">
    <property type="protein sequence ID" value="MDR6591792.1"/>
    <property type="molecule type" value="Genomic_DNA"/>
</dbReference>
<evidence type="ECO:0000313" key="2">
    <source>
        <dbReference type="Proteomes" id="UP001268819"/>
    </source>
</evidence>
<proteinExistence type="predicted"/>
<sequence>MLSRAVDKDPPVAIRLLGAVAADRGGVPVPEFTKARAQVLALVALSGEHGITKDELVYLLPGAGVTDEALHRRISDLRNKCGIAIHREPRQGRNHYLLVPESVESIDAEVFVRGVAALSAEAGIAELDGLMRLWRDDPAIEWGSRLRGPWERVVGARAELIDRLLRHPELNASVEAVRFASLFPALPELAAVRSTASRRSRLRPRLLVVEDQIMADIRAVLDSEFDVLPVGSLAEWNDVCDNLAVDGALVDLHLTDDLSDGYGTTVIAEHLRKHTEIPVALMSVAVPPRYHDQGDMRVKYRLVDIVQKNSAGRLNGRDLLHAARELVAANDRSRVNRLTLWIDCDEYHVKSDSLFTGGRGTRHDSVEKCGREAEALRLKLRSGALDVDAVQAEVMRFHRNWGPGRPGARF</sequence>
<dbReference type="Gene3D" id="3.40.50.2300">
    <property type="match status" value="1"/>
</dbReference>
<evidence type="ECO:0008006" key="3">
    <source>
        <dbReference type="Google" id="ProtNLM"/>
    </source>
</evidence>
<reference evidence="1 2" key="1">
    <citation type="submission" date="2023-07" db="EMBL/GenBank/DDBJ databases">
        <title>Sequencing the genomes of 1000 actinobacteria strains.</title>
        <authorList>
            <person name="Klenk H.-P."/>
        </authorList>
    </citation>
    <scope>NUCLEOTIDE SEQUENCE [LARGE SCALE GENOMIC DNA]</scope>
    <source>
        <strain evidence="1 2">DSM 43749</strain>
    </source>
</reference>
<keyword evidence="2" id="KW-1185">Reference proteome</keyword>
<comment type="caution">
    <text evidence="1">The sequence shown here is derived from an EMBL/GenBank/DDBJ whole genome shotgun (WGS) entry which is preliminary data.</text>
</comment>